<evidence type="ECO:0000313" key="4">
    <source>
        <dbReference type="Proteomes" id="UP000095284"/>
    </source>
</evidence>
<gene>
    <name evidence="3" type="ORF">BXYJ_LOCUS6807</name>
</gene>
<keyword evidence="5" id="KW-1185">Reference proteome</keyword>
<dbReference type="SMR" id="A0A1I7ST39"/>
<evidence type="ECO:0000313" key="3">
    <source>
        <dbReference type="EMBL" id="CAD5221696.1"/>
    </source>
</evidence>
<dbReference type="OrthoDB" id="10340532at2759"/>
<evidence type="ECO:0000313" key="5">
    <source>
        <dbReference type="Proteomes" id="UP000659654"/>
    </source>
</evidence>
<dbReference type="InterPro" id="IPR007527">
    <property type="entry name" value="Znf_SWIM"/>
</dbReference>
<dbReference type="AlphaFoldDB" id="A0A1I7ST39"/>
<reference evidence="6" key="1">
    <citation type="submission" date="2016-11" db="UniProtKB">
        <authorList>
            <consortium name="WormBaseParasite"/>
        </authorList>
    </citation>
    <scope>IDENTIFICATION</scope>
</reference>
<dbReference type="Proteomes" id="UP000659654">
    <property type="component" value="Unassembled WGS sequence"/>
</dbReference>
<dbReference type="EMBL" id="CAJFCV020000003">
    <property type="protein sequence ID" value="CAG9108751.1"/>
    <property type="molecule type" value="Genomic_DNA"/>
</dbReference>
<evidence type="ECO:0000313" key="6">
    <source>
        <dbReference type="WBParaSite" id="BXY_1620800.1"/>
    </source>
</evidence>
<evidence type="ECO:0000256" key="1">
    <source>
        <dbReference type="PROSITE-ProRule" id="PRU00325"/>
    </source>
</evidence>
<dbReference type="Proteomes" id="UP000095284">
    <property type="component" value="Unplaced"/>
</dbReference>
<organism evidence="4 6">
    <name type="scientific">Bursaphelenchus xylophilus</name>
    <name type="common">Pinewood nematode worm</name>
    <name type="synonym">Aphelenchoides xylophilus</name>
    <dbReference type="NCBI Taxonomy" id="6326"/>
    <lineage>
        <taxon>Eukaryota</taxon>
        <taxon>Metazoa</taxon>
        <taxon>Ecdysozoa</taxon>
        <taxon>Nematoda</taxon>
        <taxon>Chromadorea</taxon>
        <taxon>Rhabditida</taxon>
        <taxon>Tylenchina</taxon>
        <taxon>Tylenchomorpha</taxon>
        <taxon>Aphelenchoidea</taxon>
        <taxon>Aphelenchoididae</taxon>
        <taxon>Bursaphelenchus</taxon>
    </lineage>
</organism>
<accession>A0A1I7ST39</accession>
<feature type="domain" description="SWIM-type" evidence="2">
    <location>
        <begin position="91"/>
        <end position="129"/>
    </location>
</feature>
<dbReference type="WBParaSite" id="BXY_1620800.1">
    <property type="protein sequence ID" value="BXY_1620800.1"/>
    <property type="gene ID" value="BXY_1620800"/>
</dbReference>
<evidence type="ECO:0000259" key="2">
    <source>
        <dbReference type="PROSITE" id="PS50966"/>
    </source>
</evidence>
<dbReference type="PROSITE" id="PS50966">
    <property type="entry name" value="ZF_SWIM"/>
    <property type="match status" value="1"/>
</dbReference>
<dbReference type="GO" id="GO:0008270">
    <property type="term" value="F:zinc ion binding"/>
    <property type="evidence" value="ECO:0007669"/>
    <property type="project" value="UniProtKB-KW"/>
</dbReference>
<keyword evidence="1" id="KW-0862">Zinc</keyword>
<reference evidence="3" key="2">
    <citation type="submission" date="2020-09" db="EMBL/GenBank/DDBJ databases">
        <authorList>
            <person name="Kikuchi T."/>
        </authorList>
    </citation>
    <scope>NUCLEOTIDE SEQUENCE</scope>
    <source>
        <strain evidence="3">Ka4C1</strain>
    </source>
</reference>
<dbReference type="EMBL" id="CAJFDI010000003">
    <property type="protein sequence ID" value="CAD5221696.1"/>
    <property type="molecule type" value="Genomic_DNA"/>
</dbReference>
<dbReference type="Proteomes" id="UP000582659">
    <property type="component" value="Unassembled WGS sequence"/>
</dbReference>
<protein>
    <submittedName>
        <fullName evidence="3">(pine wood nematode) hypothetical protein</fullName>
    </submittedName>
    <submittedName>
        <fullName evidence="6">SWIM-type domain-containing protein</fullName>
    </submittedName>
</protein>
<proteinExistence type="predicted"/>
<keyword evidence="1" id="KW-0863">Zinc-finger</keyword>
<name>A0A1I7ST39_BURXY</name>
<keyword evidence="1" id="KW-0479">Metal-binding</keyword>
<sequence length="145" mass="16924">MEGGKAMVIESNLPKYIDEYMKSCVDDVDDRMAMKSKIKRIYRWTKVLGKRTVRNALKIIDGKRIAVFHDEGGRRPSFFKVGNETSWHPVNKIRMNAGHCNCYFFREIVMTESKAYLCQHLTALRIVHALNIKYYSTTKDLTKEI</sequence>